<evidence type="ECO:0000313" key="3">
    <source>
        <dbReference type="Proteomes" id="UP001174694"/>
    </source>
</evidence>
<dbReference type="AlphaFoldDB" id="A0AA38VB17"/>
<reference evidence="2" key="1">
    <citation type="submission" date="2022-07" db="EMBL/GenBank/DDBJ databases">
        <title>Fungi with potential for degradation of polypropylene.</title>
        <authorList>
            <person name="Gostincar C."/>
        </authorList>
    </citation>
    <scope>NUCLEOTIDE SEQUENCE</scope>
    <source>
        <strain evidence="2">EXF-13308</strain>
    </source>
</reference>
<evidence type="ECO:0000313" key="2">
    <source>
        <dbReference type="EMBL" id="KAJ9130592.1"/>
    </source>
</evidence>
<organism evidence="2 3">
    <name type="scientific">Pleurostoma richardsiae</name>
    <dbReference type="NCBI Taxonomy" id="41990"/>
    <lineage>
        <taxon>Eukaryota</taxon>
        <taxon>Fungi</taxon>
        <taxon>Dikarya</taxon>
        <taxon>Ascomycota</taxon>
        <taxon>Pezizomycotina</taxon>
        <taxon>Sordariomycetes</taxon>
        <taxon>Sordariomycetidae</taxon>
        <taxon>Calosphaeriales</taxon>
        <taxon>Pleurostomataceae</taxon>
        <taxon>Pleurostoma</taxon>
    </lineage>
</organism>
<proteinExistence type="predicted"/>
<dbReference type="EMBL" id="JANBVO010000084">
    <property type="protein sequence ID" value="KAJ9130592.1"/>
    <property type="molecule type" value="Genomic_DNA"/>
</dbReference>
<protein>
    <submittedName>
        <fullName evidence="2">Uncharacterized protein</fullName>
    </submittedName>
</protein>
<comment type="caution">
    <text evidence="2">The sequence shown here is derived from an EMBL/GenBank/DDBJ whole genome shotgun (WGS) entry which is preliminary data.</text>
</comment>
<feature type="region of interest" description="Disordered" evidence="1">
    <location>
        <begin position="1"/>
        <end position="21"/>
    </location>
</feature>
<sequence length="71" mass="7762">MAASKLNGRGNPSSPYSMRTRSDSVLGEYGVFWVPASSRSRLEAAYRDIAAKLQLPRHADPNTDTPGLVRN</sequence>
<evidence type="ECO:0000256" key="1">
    <source>
        <dbReference type="SAM" id="MobiDB-lite"/>
    </source>
</evidence>
<dbReference type="Proteomes" id="UP001174694">
    <property type="component" value="Unassembled WGS sequence"/>
</dbReference>
<feature type="compositionally biased region" description="Polar residues" evidence="1">
    <location>
        <begin position="10"/>
        <end position="19"/>
    </location>
</feature>
<keyword evidence="3" id="KW-1185">Reference proteome</keyword>
<accession>A0AA38VB17</accession>
<gene>
    <name evidence="2" type="ORF">NKR23_g12129</name>
</gene>
<name>A0AA38VB17_9PEZI</name>